<evidence type="ECO:0000259" key="2">
    <source>
        <dbReference type="Pfam" id="PF01977"/>
    </source>
</evidence>
<keyword evidence="5" id="KW-0456">Lyase</keyword>
<dbReference type="InterPro" id="IPR049381">
    <property type="entry name" value="UbiD-like_C"/>
</dbReference>
<accession>A0A226WPU8</accession>
<dbReference type="GO" id="GO:0005737">
    <property type="term" value="C:cytoplasm"/>
    <property type="evidence" value="ECO:0007669"/>
    <property type="project" value="TreeGrafter"/>
</dbReference>
<proteinExistence type="inferred from homology"/>
<comment type="caution">
    <text evidence="5">The sequence shown here is derived from an EMBL/GenBank/DDBJ whole genome shotgun (WGS) entry which is preliminary data.</text>
</comment>
<dbReference type="eggNOG" id="COG0043">
    <property type="taxonomic scope" value="Bacteria"/>
</dbReference>
<reference evidence="6" key="1">
    <citation type="submission" date="2017-01" db="EMBL/GenBank/DDBJ databases">
        <title>Genome Analysis of Deinococcus marmoris KOPRI26562.</title>
        <authorList>
            <person name="Kim J.H."/>
            <person name="Oh H.-M."/>
        </authorList>
    </citation>
    <scope>NUCLEOTIDE SEQUENCE [LARGE SCALE GENOMIC DNA]</scope>
    <source>
        <strain evidence="6">PAMC 26633</strain>
    </source>
</reference>
<evidence type="ECO:0000259" key="4">
    <source>
        <dbReference type="Pfam" id="PF20696"/>
    </source>
</evidence>
<dbReference type="NCBIfam" id="TIGR00148">
    <property type="entry name" value="UbiD family decarboxylase"/>
    <property type="match status" value="1"/>
</dbReference>
<name>A0A226WPU8_CABSO</name>
<organism evidence="5 6">
    <name type="scientific">Caballeronia sordidicola</name>
    <name type="common">Burkholderia sordidicola</name>
    <dbReference type="NCBI Taxonomy" id="196367"/>
    <lineage>
        <taxon>Bacteria</taxon>
        <taxon>Pseudomonadati</taxon>
        <taxon>Pseudomonadota</taxon>
        <taxon>Betaproteobacteria</taxon>
        <taxon>Burkholderiales</taxon>
        <taxon>Burkholderiaceae</taxon>
        <taxon>Caballeronia</taxon>
    </lineage>
</organism>
<sequence length="468" mass="51331">MADARLHELAGTQDFHAFVSTYRDLFPDDVLTIRQPLSADQDVTALVAELAARGRHEMLVCEQVDGLDTPLVTNVFASRSRIARLFGVEPPHLFEAYQRRANAPLAPRFVANGPVLDQVNEGDAVNLDHLPMIQHFDTDRGPYITNAVIVAEDPVTGIANLSYHRSMRQARNALATSLHSRGHLWRMLQSAQQRGDVLRVAMVIGAHPLFMLAASARVPFGTDERSIAGGLFNAPLELVRTPRYGIGVPAAAEFVLEGTIDPAEHAEEGPFGEFSGYSSDRSTNNLLRVDTMMRRRDAWLVDVVGGPYAEHLTLARLPREAEMSEKLKARFPSVTALHYPNSGTHFHCYVALNQSRDGEARQIMLALLGWDPYLKNVIAVDSDIDISDDSQVLWALATHFQPHRDLFVIDGLPGSPLDPSSSASGTTSRMGIDATRGSTFDGIRARIGERAIEHARSLLAGLERGVPA</sequence>
<protein>
    <submittedName>
        <fullName evidence="5">3-polyprenyl-4-hydroxybenzoate carboxy-lyase</fullName>
    </submittedName>
</protein>
<dbReference type="OrthoDB" id="9809841at2"/>
<evidence type="ECO:0000313" key="6">
    <source>
        <dbReference type="Proteomes" id="UP000214720"/>
    </source>
</evidence>
<dbReference type="PANTHER" id="PTHR30108:SF21">
    <property type="entry name" value="4-HYDROXYBENZOATE DECARBOXYLASE"/>
    <property type="match status" value="1"/>
</dbReference>
<dbReference type="PANTHER" id="PTHR30108">
    <property type="entry name" value="3-OCTAPRENYL-4-HYDROXYBENZOATE CARBOXY-LYASE-RELATED"/>
    <property type="match status" value="1"/>
</dbReference>
<dbReference type="Proteomes" id="UP000214720">
    <property type="component" value="Unassembled WGS sequence"/>
</dbReference>
<dbReference type="EMBL" id="MTHB01000256">
    <property type="protein sequence ID" value="OXC73113.1"/>
    <property type="molecule type" value="Genomic_DNA"/>
</dbReference>
<dbReference type="AlphaFoldDB" id="A0A226WPU8"/>
<feature type="domain" description="3-octaprenyl-4-hydroxybenzoate carboxy-lyase-like C-terminal" evidence="4">
    <location>
        <begin position="313"/>
        <end position="434"/>
    </location>
</feature>
<dbReference type="InterPro" id="IPR049383">
    <property type="entry name" value="UbiD-like_N"/>
</dbReference>
<dbReference type="Pfam" id="PF20695">
    <property type="entry name" value="UbiD_N"/>
    <property type="match status" value="1"/>
</dbReference>
<dbReference type="InterPro" id="IPR048304">
    <property type="entry name" value="UbiD_Rift_dom"/>
</dbReference>
<feature type="domain" description="3-octaprenyl-4-hydroxybenzoate carboxy-lyase-like N-terminal" evidence="3">
    <location>
        <begin position="28"/>
        <end position="98"/>
    </location>
</feature>
<evidence type="ECO:0000256" key="1">
    <source>
        <dbReference type="ARBA" id="ARBA00010021"/>
    </source>
</evidence>
<dbReference type="Pfam" id="PF20696">
    <property type="entry name" value="UbiD_C"/>
    <property type="match status" value="1"/>
</dbReference>
<feature type="domain" description="3-octaprenyl-4-hydroxybenzoate carboxy-lyase-like Rift-related" evidence="2">
    <location>
        <begin position="111"/>
        <end position="306"/>
    </location>
</feature>
<dbReference type="SUPFAM" id="SSF143968">
    <property type="entry name" value="UbiD C-terminal domain-like"/>
    <property type="match status" value="1"/>
</dbReference>
<dbReference type="Gene3D" id="3.40.1670.10">
    <property type="entry name" value="UbiD C-terminal domain-like"/>
    <property type="match status" value="1"/>
</dbReference>
<dbReference type="InterPro" id="IPR002830">
    <property type="entry name" value="UbiD"/>
</dbReference>
<evidence type="ECO:0000259" key="3">
    <source>
        <dbReference type="Pfam" id="PF20695"/>
    </source>
</evidence>
<dbReference type="RefSeq" id="WP_089165026.1">
    <property type="nucleotide sequence ID" value="NZ_MTHB01000256.1"/>
</dbReference>
<gene>
    <name evidence="5" type="ORF">BSU04_37870</name>
</gene>
<dbReference type="Pfam" id="PF01977">
    <property type="entry name" value="UbiD"/>
    <property type="match status" value="1"/>
</dbReference>
<evidence type="ECO:0000313" key="5">
    <source>
        <dbReference type="EMBL" id="OXC73113.1"/>
    </source>
</evidence>
<dbReference type="SUPFAM" id="SSF50475">
    <property type="entry name" value="FMN-binding split barrel"/>
    <property type="match status" value="1"/>
</dbReference>
<comment type="similarity">
    <text evidence="1">Belongs to the UbiD family.</text>
</comment>
<dbReference type="GO" id="GO:0016831">
    <property type="term" value="F:carboxy-lyase activity"/>
    <property type="evidence" value="ECO:0007669"/>
    <property type="project" value="InterPro"/>
</dbReference>